<dbReference type="Gene3D" id="3.90.1310.10">
    <property type="entry name" value="Penicillin-binding protein 2a (Domain 2)"/>
    <property type="match status" value="1"/>
</dbReference>
<dbReference type="InterPro" id="IPR036138">
    <property type="entry name" value="PBP_dimer_sf"/>
</dbReference>
<feature type="domain" description="Penicillin-binding protein dimerisation" evidence="5">
    <location>
        <begin position="163"/>
        <end position="321"/>
    </location>
</feature>
<dbReference type="InterPro" id="IPR032710">
    <property type="entry name" value="NTF2-like_dom_sf"/>
</dbReference>
<organism evidence="7 8">
    <name type="scientific">Lacticaseibacillus mingshuiensis</name>
    <dbReference type="NCBI Taxonomy" id="2799574"/>
    <lineage>
        <taxon>Bacteria</taxon>
        <taxon>Bacillati</taxon>
        <taxon>Bacillota</taxon>
        <taxon>Bacilli</taxon>
        <taxon>Lactobacillales</taxon>
        <taxon>Lactobacillaceae</taxon>
        <taxon>Lacticaseibacillus</taxon>
    </lineage>
</organism>
<comment type="similarity">
    <text evidence="2">Belongs to the transpeptidase family.</text>
</comment>
<dbReference type="EMBL" id="JBHTOC010000004">
    <property type="protein sequence ID" value="MFD1429349.1"/>
    <property type="molecule type" value="Genomic_DNA"/>
</dbReference>
<dbReference type="SUPFAM" id="SSF56601">
    <property type="entry name" value="beta-lactamase/transpeptidase-like"/>
    <property type="match status" value="1"/>
</dbReference>
<dbReference type="Gene3D" id="3.30.1390.30">
    <property type="entry name" value="Penicillin-binding protein 2a, domain 3"/>
    <property type="match status" value="1"/>
</dbReference>
<dbReference type="Proteomes" id="UP001597196">
    <property type="component" value="Unassembled WGS sequence"/>
</dbReference>
<evidence type="ECO:0000256" key="2">
    <source>
        <dbReference type="ARBA" id="ARBA00007171"/>
    </source>
</evidence>
<dbReference type="RefSeq" id="WP_203626274.1">
    <property type="nucleotide sequence ID" value="NZ_BOLQ01000003.1"/>
</dbReference>
<evidence type="ECO:0000256" key="1">
    <source>
        <dbReference type="ARBA" id="ARBA00004162"/>
    </source>
</evidence>
<evidence type="ECO:0000259" key="6">
    <source>
        <dbReference type="Pfam" id="PF05223"/>
    </source>
</evidence>
<dbReference type="InterPro" id="IPR050515">
    <property type="entry name" value="Beta-lactam/transpept"/>
</dbReference>
<keyword evidence="8" id="KW-1185">Reference proteome</keyword>
<dbReference type="InterPro" id="IPR012338">
    <property type="entry name" value="Beta-lactam/transpept-like"/>
</dbReference>
<dbReference type="SUPFAM" id="SSF56519">
    <property type="entry name" value="Penicillin binding protein dimerisation domain"/>
    <property type="match status" value="1"/>
</dbReference>
<evidence type="ECO:0000256" key="3">
    <source>
        <dbReference type="ARBA" id="ARBA00023136"/>
    </source>
</evidence>
<dbReference type="Pfam" id="PF05223">
    <property type="entry name" value="MecA_N"/>
    <property type="match status" value="1"/>
</dbReference>
<evidence type="ECO:0000259" key="5">
    <source>
        <dbReference type="Pfam" id="PF03717"/>
    </source>
</evidence>
<feature type="domain" description="Penicillin-binding protein transpeptidase" evidence="4">
    <location>
        <begin position="355"/>
        <end position="645"/>
    </location>
</feature>
<gene>
    <name evidence="7" type="ORF">ACFQ4P_03680</name>
</gene>
<dbReference type="Pfam" id="PF03717">
    <property type="entry name" value="PBP_dimer"/>
    <property type="match status" value="1"/>
</dbReference>
<dbReference type="SUPFAM" id="SSF54427">
    <property type="entry name" value="NTF2-like"/>
    <property type="match status" value="1"/>
</dbReference>
<accession>A0ABW4CH00</accession>
<evidence type="ECO:0000259" key="4">
    <source>
        <dbReference type="Pfam" id="PF00905"/>
    </source>
</evidence>
<dbReference type="Pfam" id="PF00905">
    <property type="entry name" value="Transpeptidase"/>
    <property type="match status" value="1"/>
</dbReference>
<proteinExistence type="inferred from homology"/>
<dbReference type="InterPro" id="IPR007887">
    <property type="entry name" value="MecA_N"/>
</dbReference>
<comment type="subcellular location">
    <subcellularLocation>
        <location evidence="1">Cell membrane</location>
        <topology evidence="1">Single-pass membrane protein</topology>
    </subcellularLocation>
</comment>
<dbReference type="Gene3D" id="3.40.710.10">
    <property type="entry name" value="DD-peptidase/beta-lactamase superfamily"/>
    <property type="match status" value="1"/>
</dbReference>
<dbReference type="PANTHER" id="PTHR30627:SF25">
    <property type="entry name" value="PENICILLIN-BINDING PROTEIN 3"/>
    <property type="match status" value="1"/>
</dbReference>
<reference evidence="8" key="1">
    <citation type="journal article" date="2019" name="Int. J. Syst. Evol. Microbiol.">
        <title>The Global Catalogue of Microorganisms (GCM) 10K type strain sequencing project: providing services to taxonomists for standard genome sequencing and annotation.</title>
        <authorList>
            <consortium name="The Broad Institute Genomics Platform"/>
            <consortium name="The Broad Institute Genome Sequencing Center for Infectious Disease"/>
            <person name="Wu L."/>
            <person name="Ma J."/>
        </authorList>
    </citation>
    <scope>NUCLEOTIDE SEQUENCE [LARGE SCALE GENOMIC DNA]</scope>
    <source>
        <strain evidence="8">CCM 8980</strain>
    </source>
</reference>
<dbReference type="InterPro" id="IPR005311">
    <property type="entry name" value="PBP_dimer"/>
</dbReference>
<feature type="domain" description="NTF2-like N-terminal transpeptidase" evidence="6">
    <location>
        <begin position="37"/>
        <end position="154"/>
    </location>
</feature>
<keyword evidence="3" id="KW-0472">Membrane</keyword>
<comment type="caution">
    <text evidence="7">The sequence shown here is derived from an EMBL/GenBank/DDBJ whole genome shotgun (WGS) entry which is preliminary data.</text>
</comment>
<dbReference type="InterPro" id="IPR001460">
    <property type="entry name" value="PCN-bd_Tpept"/>
</dbReference>
<sequence>MKKILIGGIAALVVVAAAVGGFFGYKKFESNRQEEAANKAATTYLNAFQKRQYDKLITVIDGNKLKGKGYHYTLKQVEARNQAVFDRVGADDIKIENKKVVRKNATTFTLSFDVKMATTVGPLTARGYETTVHQVGDQWQVVWNPQMLFPQMSGSATVQLTRTAATRGSILDRNGEVLATNGTRVEAGLVRGQLGTGAAKTANLAKIADALDVTSDSLDKLLAQSWVTDDNFVPIKVVTAQPKLTGVTYENVAMRTYPTGAASAQLIGYVGEVSADDIKKDPQLAAGDEIGKTGLEQTYNSELAGKAGGELWIEDNGKTVQTLTSRKMVPGKNVQLTIDAAAQEKAYAQIKGKKGAVVTLDPTTGAVMTLVSAPSYDPNDFVAGISQADYDKLANNSAAPFSSRYLQGYAPGSTFKMVTAGVALDNGTITASTTRKISGLKWQKDSSWGDYKVTRVEDVASENMAQALAYSDNIWFAQTALEMGADKFTSGVSPFLKQGDTLPLTQQKAQLANDGLKREVLLADTAYGQGELLLTPIQQATAYTALVNGGKMTLPHLLESDKTQTKTVLTSASADQVKTALQSTVTDPAGTAHALTSLGHSIAAKTGTAELKEKQDTTGKTNGFLMAEDAASNKFLVLAMLEDSDSGAVVTAMTPYLASLY</sequence>
<evidence type="ECO:0000313" key="8">
    <source>
        <dbReference type="Proteomes" id="UP001597196"/>
    </source>
</evidence>
<dbReference type="PANTHER" id="PTHR30627">
    <property type="entry name" value="PEPTIDOGLYCAN D,D-TRANSPEPTIDASE"/>
    <property type="match status" value="1"/>
</dbReference>
<name>A0ABW4CH00_9LACO</name>
<dbReference type="Gene3D" id="3.10.450.100">
    <property type="entry name" value="NTF2-like, domain 1"/>
    <property type="match status" value="1"/>
</dbReference>
<protein>
    <submittedName>
        <fullName evidence="7">Penicillin-binding transpeptidase domain-containing protein</fullName>
    </submittedName>
</protein>
<evidence type="ECO:0000313" key="7">
    <source>
        <dbReference type="EMBL" id="MFD1429349.1"/>
    </source>
</evidence>